<keyword evidence="2" id="KW-0378">Hydrolase</keyword>
<evidence type="ECO:0000313" key="2">
    <source>
        <dbReference type="EMBL" id="ANK58062.1"/>
    </source>
</evidence>
<evidence type="ECO:0000256" key="1">
    <source>
        <dbReference type="SAM" id="MobiDB-lite"/>
    </source>
</evidence>
<accession>A0A192GNV3</accession>
<dbReference type="EMBL" id="KX353311">
    <property type="protein sequence ID" value="ANK58062.1"/>
    <property type="molecule type" value="Genomic_DNA"/>
</dbReference>
<name>A0A192GNV3_FRG3V</name>
<dbReference type="GO" id="GO:0016787">
    <property type="term" value="F:hydrolase activity"/>
    <property type="evidence" value="ECO:0007669"/>
    <property type="project" value="UniProtKB-KW"/>
</dbReference>
<proteinExistence type="predicted"/>
<dbReference type="OrthoDB" id="18371at10239"/>
<sequence length="124" mass="13389">MTSYYDTLKALAAESDSTGSESAAIRMYLAMFSEASLRPAVSDAVASILGTDSLDHEDAERMLKFKLLFFSGSAGGGGANAHYPNSTAHYPNATPPQRFARSVSRGPSRVRRPARYSASRPVRR</sequence>
<organism evidence="2">
    <name type="scientific">short-finned eel virus</name>
    <dbReference type="NCBI Taxonomy" id="2848076"/>
    <lineage>
        <taxon>Viruses</taxon>
        <taxon>Varidnaviria</taxon>
        <taxon>Bamfordvirae</taxon>
        <taxon>Nucleocytoviricota</taxon>
        <taxon>Megaviricetes</taxon>
        <taxon>Pimascovirales</taxon>
        <taxon>Pimascovirales incertae sedis</taxon>
        <taxon>Iridoviridae</taxon>
        <taxon>Alphairidovirinae</taxon>
        <taxon>Ranavirus</taxon>
        <taxon>Ranavirus rana1</taxon>
        <taxon>Frog virus 3</taxon>
    </lineage>
</organism>
<protein>
    <submittedName>
        <fullName evidence="2">Putative hydrolase of the metallo-beta-lactamase superfamily</fullName>
    </submittedName>
</protein>
<reference evidence="2" key="1">
    <citation type="submission" date="2016-10" db="EMBL/GenBank/DDBJ databases">
        <title>Genomic sequence of a ranavirus isolated from short-finned eel (Anguilla australis).</title>
        <authorList>
            <person name="Subramaniam K."/>
            <person name="Toffan A."/>
            <person name="Cappellozza E."/>
            <person name="Steckler N.K."/>
            <person name="Olesen N.J."/>
            <person name="Waltzek T.B."/>
        </authorList>
    </citation>
    <scope>NUCLEOTIDE SEQUENCE [LARGE SCALE GENOMIC DNA]</scope>
    <source>
        <strain evidence="2">ANGA14001</strain>
    </source>
</reference>
<feature type="region of interest" description="Disordered" evidence="1">
    <location>
        <begin position="80"/>
        <end position="124"/>
    </location>
</feature>
<dbReference type="KEGG" id="vg:28218272"/>
<gene>
    <name evidence="2" type="primary">ORF86</name>
    <name evidence="2" type="ORF">SERV_ORF86</name>
</gene>